<dbReference type="Gene3D" id="3.30.420.10">
    <property type="entry name" value="Ribonuclease H-like superfamily/Ribonuclease H"/>
    <property type="match status" value="1"/>
</dbReference>
<dbReference type="PANTHER" id="PTHR19303:SF74">
    <property type="entry name" value="POGO TRANSPOSABLE ELEMENT WITH KRAB DOMAIN"/>
    <property type="match status" value="1"/>
</dbReference>
<organism evidence="4 5">
    <name type="scientific">Tegillarca granosa</name>
    <name type="common">Malaysian cockle</name>
    <name type="synonym">Anadara granosa</name>
    <dbReference type="NCBI Taxonomy" id="220873"/>
    <lineage>
        <taxon>Eukaryota</taxon>
        <taxon>Metazoa</taxon>
        <taxon>Spiralia</taxon>
        <taxon>Lophotrochozoa</taxon>
        <taxon>Mollusca</taxon>
        <taxon>Bivalvia</taxon>
        <taxon>Autobranchia</taxon>
        <taxon>Pteriomorphia</taxon>
        <taxon>Arcoida</taxon>
        <taxon>Arcoidea</taxon>
        <taxon>Arcidae</taxon>
        <taxon>Tegillarca</taxon>
    </lineage>
</organism>
<protein>
    <recommendedName>
        <fullName evidence="3">HTH CENPB-type domain-containing protein</fullName>
    </recommendedName>
</protein>
<dbReference type="Proteomes" id="UP001217089">
    <property type="component" value="Unassembled WGS sequence"/>
</dbReference>
<feature type="region of interest" description="Disordered" evidence="2">
    <location>
        <begin position="407"/>
        <end position="437"/>
    </location>
</feature>
<keyword evidence="5" id="KW-1185">Reference proteome</keyword>
<gene>
    <name evidence="4" type="ORF">KUTeg_007199</name>
</gene>
<evidence type="ECO:0000256" key="2">
    <source>
        <dbReference type="SAM" id="MobiDB-lite"/>
    </source>
</evidence>
<dbReference type="InterPro" id="IPR006600">
    <property type="entry name" value="HTH_CenpB_DNA-bd_dom"/>
</dbReference>
<dbReference type="PANTHER" id="PTHR19303">
    <property type="entry name" value="TRANSPOSON"/>
    <property type="match status" value="1"/>
</dbReference>
<dbReference type="Pfam" id="PF03221">
    <property type="entry name" value="HTH_Tnp_Tc5"/>
    <property type="match status" value="1"/>
</dbReference>
<accession>A0ABQ9FCK5</accession>
<comment type="caution">
    <text evidence="4">The sequence shown here is derived from an EMBL/GenBank/DDBJ whole genome shotgun (WGS) entry which is preliminary data.</text>
</comment>
<evidence type="ECO:0000256" key="1">
    <source>
        <dbReference type="ARBA" id="ARBA00023125"/>
    </source>
</evidence>
<evidence type="ECO:0000313" key="5">
    <source>
        <dbReference type="Proteomes" id="UP001217089"/>
    </source>
</evidence>
<dbReference type="InterPro" id="IPR050863">
    <property type="entry name" value="CenT-Element_Derived"/>
</dbReference>
<reference evidence="4 5" key="1">
    <citation type="submission" date="2022-12" db="EMBL/GenBank/DDBJ databases">
        <title>Chromosome-level genome of Tegillarca granosa.</title>
        <authorList>
            <person name="Kim J."/>
        </authorList>
    </citation>
    <scope>NUCLEOTIDE SEQUENCE [LARGE SCALE GENOMIC DNA]</scope>
    <source>
        <strain evidence="4">Teg-2019</strain>
        <tissue evidence="4">Adductor muscle</tissue>
    </source>
</reference>
<feature type="compositionally biased region" description="Basic and acidic residues" evidence="2">
    <location>
        <begin position="566"/>
        <end position="582"/>
    </location>
</feature>
<evidence type="ECO:0000259" key="3">
    <source>
        <dbReference type="PROSITE" id="PS51253"/>
    </source>
</evidence>
<evidence type="ECO:0000313" key="4">
    <source>
        <dbReference type="EMBL" id="KAJ8315049.1"/>
    </source>
</evidence>
<dbReference type="Pfam" id="PF03184">
    <property type="entry name" value="DDE_1"/>
    <property type="match status" value="1"/>
</dbReference>
<dbReference type="InterPro" id="IPR036397">
    <property type="entry name" value="RNaseH_sf"/>
</dbReference>
<feature type="compositionally biased region" description="Basic and acidic residues" evidence="2">
    <location>
        <begin position="508"/>
        <end position="555"/>
    </location>
</feature>
<dbReference type="CDD" id="cd22249">
    <property type="entry name" value="UDM1_RNF168_RNF169-like"/>
    <property type="match status" value="1"/>
</dbReference>
<sequence>MRSGGMKVKKNILQIKIQIKAVNGERKRRKYDDSDLKSAINSVKEKTLSIQKLPNCLAQNRSETKAPGRQNSLNHTQETSLVNYINYMSRRGFPLSLKTMKYYVGAIVQKNNKIRVNFKHREPSNEWCRKFLKKHNLSLRTPEELSLAHTYVTEKILSEYFNLLKQTITNLNIEDKPSQIYNMDEFGWGPGNKKRRKVIVQKGVAHPIQQQSLIVDHISALICGNAEGRLIPPSLIFKESLPLKLDDAPENWSYVATNNAFSSKEVFAEWMKKCFIPNCGRARPVLLLLDNSITHFSIEAIELAVENQIELMGFPPNCTPWAQPMDQIFQHLRQAVEEVAIALRMVNTNSTLSKNNFSLVLKYALPRGLTKSRVSGAFKSCGIFPFNPSAIDRSYISVLDPIIQMPNYDNSPLPNEQNEENTDELNDNNNDELHTTTLANGGTVENVFGTQNETSIVQTSILLPDDKVLEKSDGRENELIAEQSTPSSSFSYCGAEYRREIEKQQEEQRTLQLEKERKRELAAKKREETQRKKEEAKRKREEKKALAEKLREEKSKTKKVKQNKKSCSEKQESEQISSEHPDNDVVQFFPIKTKDNTLEYISLDSVSPLTRQCEVCMIEEVFRVDGDIWQRRRGIVSFSVSSSLDFTYGGEIDGYCTV</sequence>
<feature type="compositionally biased region" description="Acidic residues" evidence="2">
    <location>
        <begin position="417"/>
        <end position="430"/>
    </location>
</feature>
<feature type="region of interest" description="Disordered" evidence="2">
    <location>
        <begin position="508"/>
        <end position="582"/>
    </location>
</feature>
<feature type="domain" description="HTH CENPB-type" evidence="3">
    <location>
        <begin position="65"/>
        <end position="141"/>
    </location>
</feature>
<name>A0ABQ9FCK5_TEGGR</name>
<dbReference type="PROSITE" id="PS51253">
    <property type="entry name" value="HTH_CENPB"/>
    <property type="match status" value="1"/>
</dbReference>
<dbReference type="InterPro" id="IPR004875">
    <property type="entry name" value="DDE_SF_endonuclease_dom"/>
</dbReference>
<keyword evidence="1" id="KW-0238">DNA-binding</keyword>
<proteinExistence type="predicted"/>
<dbReference type="EMBL" id="JARBDR010000337">
    <property type="protein sequence ID" value="KAJ8315049.1"/>
    <property type="molecule type" value="Genomic_DNA"/>
</dbReference>